<keyword evidence="3" id="KW-1185">Reference proteome</keyword>
<organism evidence="2 3">
    <name type="scientific">Sistotremastrum suecicum HHB10207 ss-3</name>
    <dbReference type="NCBI Taxonomy" id="1314776"/>
    <lineage>
        <taxon>Eukaryota</taxon>
        <taxon>Fungi</taxon>
        <taxon>Dikarya</taxon>
        <taxon>Basidiomycota</taxon>
        <taxon>Agaricomycotina</taxon>
        <taxon>Agaricomycetes</taxon>
        <taxon>Sistotremastrales</taxon>
        <taxon>Sistotremastraceae</taxon>
        <taxon>Sistotremastrum</taxon>
    </lineage>
</organism>
<feature type="domain" description="F-box" evidence="1">
    <location>
        <begin position="9"/>
        <end position="58"/>
    </location>
</feature>
<dbReference type="EMBL" id="KV428068">
    <property type="protein sequence ID" value="KZT38203.1"/>
    <property type="molecule type" value="Genomic_DNA"/>
</dbReference>
<protein>
    <recommendedName>
        <fullName evidence="1">F-box domain-containing protein</fullName>
    </recommendedName>
</protein>
<dbReference type="Proteomes" id="UP000076798">
    <property type="component" value="Unassembled WGS sequence"/>
</dbReference>
<dbReference type="InterPro" id="IPR036047">
    <property type="entry name" value="F-box-like_dom_sf"/>
</dbReference>
<dbReference type="InterPro" id="IPR032675">
    <property type="entry name" value="LRR_dom_sf"/>
</dbReference>
<dbReference type="AlphaFoldDB" id="A0A166D715"/>
<evidence type="ECO:0000313" key="3">
    <source>
        <dbReference type="Proteomes" id="UP000076798"/>
    </source>
</evidence>
<accession>A0A166D715</accession>
<gene>
    <name evidence="2" type="ORF">SISSUDRAFT_1062223</name>
</gene>
<dbReference type="Gene3D" id="3.80.10.10">
    <property type="entry name" value="Ribonuclease Inhibitor"/>
    <property type="match status" value="1"/>
</dbReference>
<reference evidence="2 3" key="1">
    <citation type="journal article" date="2016" name="Mol. Biol. Evol.">
        <title>Comparative Genomics of Early-Diverging Mushroom-Forming Fungi Provides Insights into the Origins of Lignocellulose Decay Capabilities.</title>
        <authorList>
            <person name="Nagy L.G."/>
            <person name="Riley R."/>
            <person name="Tritt A."/>
            <person name="Adam C."/>
            <person name="Daum C."/>
            <person name="Floudas D."/>
            <person name="Sun H."/>
            <person name="Yadav J.S."/>
            <person name="Pangilinan J."/>
            <person name="Larsson K.H."/>
            <person name="Matsuura K."/>
            <person name="Barry K."/>
            <person name="Labutti K."/>
            <person name="Kuo R."/>
            <person name="Ohm R.A."/>
            <person name="Bhattacharya S.S."/>
            <person name="Shirouzu T."/>
            <person name="Yoshinaga Y."/>
            <person name="Martin F.M."/>
            <person name="Grigoriev I.V."/>
            <person name="Hibbett D.S."/>
        </authorList>
    </citation>
    <scope>NUCLEOTIDE SEQUENCE [LARGE SCALE GENOMIC DNA]</scope>
    <source>
        <strain evidence="2 3">HHB10207 ss-3</strain>
    </source>
</reference>
<dbReference type="Pfam" id="PF12937">
    <property type="entry name" value="F-box-like"/>
    <property type="match status" value="1"/>
</dbReference>
<dbReference type="InterPro" id="IPR001810">
    <property type="entry name" value="F-box_dom"/>
</dbReference>
<dbReference type="SUPFAM" id="SSF81383">
    <property type="entry name" value="F-box domain"/>
    <property type="match status" value="1"/>
</dbReference>
<proteinExistence type="predicted"/>
<evidence type="ECO:0000259" key="1">
    <source>
        <dbReference type="Pfam" id="PF12937"/>
    </source>
</evidence>
<sequence length="414" mass="47810">MSRYSPAAKLPLEIYGRIMEEVRQWDDKFLEEQTLCRLSRVSKSWRPEALRSLWRKVTMNNADPEKGIHTGRHRTISMISVIVAKGYSQHIRVLEIDLDVSRYCEKSKYETEGFPLEDKIINILCTAVNVQELSISNRIDSLESNEMLEFLYRCRFPHLRPLALSPRIVTVWHSWPTGDPLIQFLANHSGITEVSLHAMDEYPIDLTGNHPRILTNLKKYEGRPKDAKLLKSSATLRDVKLLVCPMDEEDYEGAHEKLIRDLKLVDGPFPSVYRLDFTADCGPYLDKNLLSEINRCFPNLRHLEGLAISPELVKFIRSSNGSANIKSPLPRLETLHFTANEEERLHDNDNEVEEAMEKLPRLFSNLQSACRFTDYLWGRTKEPPDHLFLSFDDRGSVQTKVKKPFHVPEESIPV</sequence>
<evidence type="ECO:0000313" key="2">
    <source>
        <dbReference type="EMBL" id="KZT38203.1"/>
    </source>
</evidence>
<name>A0A166D715_9AGAM</name>